<evidence type="ECO:0000256" key="1">
    <source>
        <dbReference type="SAM" id="MobiDB-lite"/>
    </source>
</evidence>
<gene>
    <name evidence="2" type="primary">X975_20927</name>
    <name evidence="2" type="ORF">TNCV_25711</name>
</gene>
<dbReference type="Proteomes" id="UP000887159">
    <property type="component" value="Unassembled WGS sequence"/>
</dbReference>
<evidence type="ECO:0000313" key="3">
    <source>
        <dbReference type="Proteomes" id="UP000887159"/>
    </source>
</evidence>
<keyword evidence="3" id="KW-1185">Reference proteome</keyword>
<dbReference type="GO" id="GO:0003676">
    <property type="term" value="F:nucleic acid binding"/>
    <property type="evidence" value="ECO:0007669"/>
    <property type="project" value="InterPro"/>
</dbReference>
<feature type="region of interest" description="Disordered" evidence="1">
    <location>
        <begin position="219"/>
        <end position="262"/>
    </location>
</feature>
<dbReference type="EMBL" id="BMAU01021375">
    <property type="protein sequence ID" value="GFY26374.1"/>
    <property type="molecule type" value="Genomic_DNA"/>
</dbReference>
<protein>
    <submittedName>
        <fullName evidence="2">Transposable element Tcb2 transposase</fullName>
    </submittedName>
</protein>
<reference evidence="2" key="1">
    <citation type="submission" date="2020-08" db="EMBL/GenBank/DDBJ databases">
        <title>Multicomponent nature underlies the extraordinary mechanical properties of spider dragline silk.</title>
        <authorList>
            <person name="Kono N."/>
            <person name="Nakamura H."/>
            <person name="Mori M."/>
            <person name="Yoshida Y."/>
            <person name="Ohtoshi R."/>
            <person name="Malay A.D."/>
            <person name="Moran D.A.P."/>
            <person name="Tomita M."/>
            <person name="Numata K."/>
            <person name="Arakawa K."/>
        </authorList>
    </citation>
    <scope>NUCLEOTIDE SEQUENCE</scope>
</reference>
<accession>A0A8X7BD83</accession>
<name>A0A8X7BD83_TRICX</name>
<dbReference type="InterPro" id="IPR036397">
    <property type="entry name" value="RNaseH_sf"/>
</dbReference>
<feature type="compositionally biased region" description="Basic and acidic residues" evidence="1">
    <location>
        <begin position="220"/>
        <end position="239"/>
    </location>
</feature>
<dbReference type="AlphaFoldDB" id="A0A8X7BD83"/>
<sequence>MPLRRFRRRYRQLSQFDRRRIIGMMEAGLSARRVAGQLGRTDCVVKRFGDQWIRGMSFTQRPGSRRPRQTSRREDFQIVLFSDESRFNLSSDDNRFRVWRPCNERLNPAFALQRHTAPTAGVMVWGAIAYNTRSPLELIRGTMTAQRYVHDILQPHVWPLIQRLPGSIFQQDIAQPHTARVSQDCLRAVTTLPRSSRSPYFSPIEHIWDHLGRGRWQRSHQREMGISERTLDAEVEDPRLRKRGREQRPSRDPPPVVHKRDA</sequence>
<proteinExistence type="predicted"/>
<organism evidence="2 3">
    <name type="scientific">Trichonephila clavipes</name>
    <name type="common">Golden silk orbweaver</name>
    <name type="synonym">Nephila clavipes</name>
    <dbReference type="NCBI Taxonomy" id="2585209"/>
    <lineage>
        <taxon>Eukaryota</taxon>
        <taxon>Metazoa</taxon>
        <taxon>Ecdysozoa</taxon>
        <taxon>Arthropoda</taxon>
        <taxon>Chelicerata</taxon>
        <taxon>Arachnida</taxon>
        <taxon>Araneae</taxon>
        <taxon>Araneomorphae</taxon>
        <taxon>Entelegynae</taxon>
        <taxon>Araneoidea</taxon>
        <taxon>Nephilidae</taxon>
        <taxon>Trichonephila</taxon>
    </lineage>
</organism>
<dbReference type="Gene3D" id="3.30.420.10">
    <property type="entry name" value="Ribonuclease H-like superfamily/Ribonuclease H"/>
    <property type="match status" value="1"/>
</dbReference>
<evidence type="ECO:0000313" key="2">
    <source>
        <dbReference type="EMBL" id="GFY26374.1"/>
    </source>
</evidence>
<comment type="caution">
    <text evidence="2">The sequence shown here is derived from an EMBL/GenBank/DDBJ whole genome shotgun (WGS) entry which is preliminary data.</text>
</comment>